<keyword evidence="5" id="KW-1185">Reference proteome</keyword>
<dbReference type="Pfam" id="PF01569">
    <property type="entry name" value="PAP2"/>
    <property type="match status" value="1"/>
</dbReference>
<dbReference type="PANTHER" id="PTHR14969:SF13">
    <property type="entry name" value="AT30094P"/>
    <property type="match status" value="1"/>
</dbReference>
<evidence type="ECO:0000256" key="2">
    <source>
        <dbReference type="SAM" id="Phobius"/>
    </source>
</evidence>
<gene>
    <name evidence="4" type="ORF">GCM10023205_09860</name>
</gene>
<dbReference type="SMART" id="SM00014">
    <property type="entry name" value="acidPPc"/>
    <property type="match status" value="1"/>
</dbReference>
<accession>A0ABP9GRH5</accession>
<dbReference type="CDD" id="cd03392">
    <property type="entry name" value="PAP2_like_2"/>
    <property type="match status" value="1"/>
</dbReference>
<evidence type="ECO:0000313" key="5">
    <source>
        <dbReference type="Proteomes" id="UP001500466"/>
    </source>
</evidence>
<feature type="transmembrane region" description="Helical" evidence="2">
    <location>
        <begin position="93"/>
        <end position="115"/>
    </location>
</feature>
<dbReference type="InterPro" id="IPR000326">
    <property type="entry name" value="PAP2/HPO"/>
</dbReference>
<comment type="caution">
    <text evidence="4">The sequence shown here is derived from an EMBL/GenBank/DDBJ whole genome shotgun (WGS) entry which is preliminary data.</text>
</comment>
<keyword evidence="2" id="KW-0472">Membrane</keyword>
<feature type="transmembrane region" description="Helical" evidence="2">
    <location>
        <begin position="12"/>
        <end position="32"/>
    </location>
</feature>
<evidence type="ECO:0000256" key="1">
    <source>
        <dbReference type="SAM" id="MobiDB-lite"/>
    </source>
</evidence>
<feature type="transmembrane region" description="Helical" evidence="2">
    <location>
        <begin position="163"/>
        <end position="186"/>
    </location>
</feature>
<dbReference type="Gene3D" id="1.20.144.10">
    <property type="entry name" value="Phosphatidic acid phosphatase type 2/haloperoxidase"/>
    <property type="match status" value="1"/>
</dbReference>
<dbReference type="PANTHER" id="PTHR14969">
    <property type="entry name" value="SPHINGOSINE-1-PHOSPHATE PHOSPHOHYDROLASE"/>
    <property type="match status" value="1"/>
</dbReference>
<feature type="domain" description="Phosphatidic acid phosphatase type 2/haloperoxidase" evidence="3">
    <location>
        <begin position="93"/>
        <end position="205"/>
    </location>
</feature>
<reference evidence="5" key="1">
    <citation type="journal article" date="2019" name="Int. J. Syst. Evol. Microbiol.">
        <title>The Global Catalogue of Microorganisms (GCM) 10K type strain sequencing project: providing services to taxonomists for standard genome sequencing and annotation.</title>
        <authorList>
            <consortium name="The Broad Institute Genomics Platform"/>
            <consortium name="The Broad Institute Genome Sequencing Center for Infectious Disease"/>
            <person name="Wu L."/>
            <person name="Ma J."/>
        </authorList>
    </citation>
    <scope>NUCLEOTIDE SEQUENCE [LARGE SCALE GENOMIC DNA]</scope>
    <source>
        <strain evidence="5">JCM 17986</strain>
    </source>
</reference>
<organism evidence="4 5">
    <name type="scientific">Yinghuangia aomiensis</name>
    <dbReference type="NCBI Taxonomy" id="676205"/>
    <lineage>
        <taxon>Bacteria</taxon>
        <taxon>Bacillati</taxon>
        <taxon>Actinomycetota</taxon>
        <taxon>Actinomycetes</taxon>
        <taxon>Kitasatosporales</taxon>
        <taxon>Streptomycetaceae</taxon>
        <taxon>Yinghuangia</taxon>
    </lineage>
</organism>
<evidence type="ECO:0000259" key="3">
    <source>
        <dbReference type="SMART" id="SM00014"/>
    </source>
</evidence>
<proteinExistence type="predicted"/>
<keyword evidence="2" id="KW-0812">Transmembrane</keyword>
<sequence length="261" mass="27414">MHSLSSRPRAAACALVAAGVFVVLLVMVAAGWEPLHRVDARVAADLHTWVVGHPGWRRTLAFLTGWVWDPWDFRALAAVSAVLLWWQGRRRTAVWTAAVMIIGGLTGTLVKVAVARDRPMFTDPVADAPGWSFPSGHALNGMLGCVVLLAALLPVVPRRVRPVLWAVAVVSVLGVGFTRMALGVHFLSDVVAGWALGVVVAVVLWAAIAALWDPAGTEPEDPSSAPSDRPEDGPADDGEAQITRGGSAGLATPRPTGPSSG</sequence>
<feature type="transmembrane region" description="Helical" evidence="2">
    <location>
        <begin position="192"/>
        <end position="212"/>
    </location>
</feature>
<feature type="region of interest" description="Disordered" evidence="1">
    <location>
        <begin position="216"/>
        <end position="261"/>
    </location>
</feature>
<keyword evidence="2" id="KW-1133">Transmembrane helix</keyword>
<feature type="transmembrane region" description="Helical" evidence="2">
    <location>
        <begin position="135"/>
        <end position="156"/>
    </location>
</feature>
<dbReference type="RefSeq" id="WP_345674014.1">
    <property type="nucleotide sequence ID" value="NZ_BAABHS010000003.1"/>
</dbReference>
<protein>
    <recommendedName>
        <fullName evidence="3">Phosphatidic acid phosphatase type 2/haloperoxidase domain-containing protein</fullName>
    </recommendedName>
</protein>
<dbReference type="SUPFAM" id="SSF48317">
    <property type="entry name" value="Acid phosphatase/Vanadium-dependent haloperoxidase"/>
    <property type="match status" value="1"/>
</dbReference>
<dbReference type="InterPro" id="IPR036938">
    <property type="entry name" value="PAP2/HPO_sf"/>
</dbReference>
<name>A0ABP9GRH5_9ACTN</name>
<dbReference type="EMBL" id="BAABHS010000003">
    <property type="protein sequence ID" value="GAA4951088.1"/>
    <property type="molecule type" value="Genomic_DNA"/>
</dbReference>
<dbReference type="Proteomes" id="UP001500466">
    <property type="component" value="Unassembled WGS sequence"/>
</dbReference>
<evidence type="ECO:0000313" key="4">
    <source>
        <dbReference type="EMBL" id="GAA4951088.1"/>
    </source>
</evidence>